<name>A0A5D2H189_GOSDA</name>
<sequence>MDISQSESSSIITNVNLIYFPHNTTWRYALASVANGEATSP</sequence>
<dbReference type="AlphaFoldDB" id="A0A5D2H189"/>
<proteinExistence type="predicted"/>
<keyword evidence="2" id="KW-1185">Reference proteome</keyword>
<dbReference type="EMBL" id="CM017690">
    <property type="protein sequence ID" value="TYH23907.1"/>
    <property type="molecule type" value="Genomic_DNA"/>
</dbReference>
<organism evidence="1 2">
    <name type="scientific">Gossypium darwinii</name>
    <name type="common">Darwin's cotton</name>
    <name type="synonym">Gossypium barbadense var. darwinii</name>
    <dbReference type="NCBI Taxonomy" id="34276"/>
    <lineage>
        <taxon>Eukaryota</taxon>
        <taxon>Viridiplantae</taxon>
        <taxon>Streptophyta</taxon>
        <taxon>Embryophyta</taxon>
        <taxon>Tracheophyta</taxon>
        <taxon>Spermatophyta</taxon>
        <taxon>Magnoliopsida</taxon>
        <taxon>eudicotyledons</taxon>
        <taxon>Gunneridae</taxon>
        <taxon>Pentapetalae</taxon>
        <taxon>rosids</taxon>
        <taxon>malvids</taxon>
        <taxon>Malvales</taxon>
        <taxon>Malvaceae</taxon>
        <taxon>Malvoideae</taxon>
        <taxon>Gossypium</taxon>
    </lineage>
</organism>
<reference evidence="1 2" key="1">
    <citation type="submission" date="2019-06" db="EMBL/GenBank/DDBJ databases">
        <title>WGS assembly of Gossypium darwinii.</title>
        <authorList>
            <person name="Chen Z.J."/>
            <person name="Sreedasyam A."/>
            <person name="Ando A."/>
            <person name="Song Q."/>
            <person name="De L."/>
            <person name="Hulse-Kemp A."/>
            <person name="Ding M."/>
            <person name="Ye W."/>
            <person name="Kirkbride R."/>
            <person name="Jenkins J."/>
            <person name="Plott C."/>
            <person name="Lovell J."/>
            <person name="Lin Y.-M."/>
            <person name="Vaughn R."/>
            <person name="Liu B."/>
            <person name="Li W."/>
            <person name="Simpson S."/>
            <person name="Scheffler B."/>
            <person name="Saski C."/>
            <person name="Grover C."/>
            <person name="Hu G."/>
            <person name="Conover J."/>
            <person name="Carlson J."/>
            <person name="Shu S."/>
            <person name="Boston L."/>
            <person name="Williams M."/>
            <person name="Peterson D."/>
            <person name="Mcgee K."/>
            <person name="Jones D."/>
            <person name="Wendel J."/>
            <person name="Stelly D."/>
            <person name="Grimwood J."/>
            <person name="Schmutz J."/>
        </authorList>
    </citation>
    <scope>NUCLEOTIDE SEQUENCE [LARGE SCALE GENOMIC DNA]</scope>
    <source>
        <strain evidence="1">1808015.09</strain>
    </source>
</reference>
<accession>A0A5D2H189</accession>
<protein>
    <submittedName>
        <fullName evidence="1">Uncharacterized protein</fullName>
    </submittedName>
</protein>
<evidence type="ECO:0000313" key="2">
    <source>
        <dbReference type="Proteomes" id="UP000323506"/>
    </source>
</evidence>
<dbReference type="Proteomes" id="UP000323506">
    <property type="component" value="Chromosome A03"/>
</dbReference>
<gene>
    <name evidence="1" type="ORF">ES288_A03G048900v1</name>
</gene>
<evidence type="ECO:0000313" key="1">
    <source>
        <dbReference type="EMBL" id="TYH23907.1"/>
    </source>
</evidence>